<dbReference type="OrthoDB" id="43622at2157"/>
<evidence type="ECO:0000313" key="2">
    <source>
        <dbReference type="EMBL" id="ALU29109.1"/>
    </source>
</evidence>
<evidence type="ECO:0000256" key="1">
    <source>
        <dbReference type="SAM" id="Phobius"/>
    </source>
</evidence>
<keyword evidence="1" id="KW-1133">Transmembrane helix</keyword>
<feature type="transmembrane region" description="Helical" evidence="1">
    <location>
        <begin position="220"/>
        <end position="246"/>
    </location>
</feature>
<feature type="transmembrane region" description="Helical" evidence="1">
    <location>
        <begin position="47"/>
        <end position="74"/>
    </location>
</feature>
<dbReference type="RefSeq" id="WP_011277462.1">
    <property type="nucleotide sequence ID" value="NZ_BHWZ01000001.1"/>
</dbReference>
<feature type="transmembrane region" description="Helical" evidence="1">
    <location>
        <begin position="165"/>
        <end position="184"/>
    </location>
</feature>
<gene>
    <name evidence="2" type="ORF">ATY89_03550</name>
    <name evidence="3" type="ORF">ATZ20_06575</name>
</gene>
<evidence type="ECO:0000313" key="3">
    <source>
        <dbReference type="EMBL" id="ALU31834.1"/>
    </source>
</evidence>
<evidence type="ECO:0000313" key="5">
    <source>
        <dbReference type="Proteomes" id="UP000065473"/>
    </source>
</evidence>
<dbReference type="EMBL" id="CP013694">
    <property type="protein sequence ID" value="ALU29109.1"/>
    <property type="molecule type" value="Genomic_DNA"/>
</dbReference>
<proteinExistence type="predicted"/>
<name>A0A0U3GG40_9CREN</name>
<feature type="transmembrane region" description="Helical" evidence="1">
    <location>
        <begin position="141"/>
        <end position="158"/>
    </location>
</feature>
<dbReference type="SMR" id="A0A0U3GG40"/>
<reference evidence="4 5" key="1">
    <citation type="submission" date="2015-12" db="EMBL/GenBank/DDBJ databases">
        <title>A stable core within a dynamic pangenome in Sulfolobus acidocaldarius.</title>
        <authorList>
            <person name="Anderson R."/>
            <person name="Kouris A."/>
            <person name="Seward C."/>
            <person name="Campbell K."/>
            <person name="Whitaker R."/>
        </authorList>
    </citation>
    <scope>NUCLEOTIDE SEQUENCE [LARGE SCALE GENOMIC DNA]</scope>
    <source>
        <strain evidence="2 5">GG12-C01-09</strain>
        <strain evidence="3 4">NG05B_CO5_07</strain>
    </source>
</reference>
<dbReference type="PaxDb" id="1435377-SUSAZ_02560"/>
<evidence type="ECO:0000313" key="4">
    <source>
        <dbReference type="Proteomes" id="UP000060043"/>
    </source>
</evidence>
<dbReference type="InterPro" id="IPR049688">
    <property type="entry name" value="CedA_arc"/>
</dbReference>
<dbReference type="NCBIfam" id="NF041796">
    <property type="entry name" value="Ced_CedA"/>
    <property type="match status" value="1"/>
</dbReference>
<protein>
    <submittedName>
        <fullName evidence="2">Uncharacterized protein</fullName>
    </submittedName>
</protein>
<dbReference type="AlphaFoldDB" id="A0A0U3GG40"/>
<feature type="transmembrane region" description="Helical" evidence="1">
    <location>
        <begin position="12"/>
        <end position="35"/>
    </location>
</feature>
<dbReference type="GeneID" id="14551089"/>
<dbReference type="STRING" id="1435377.SUSAZ_02560"/>
<organism evidence="2 5">
    <name type="scientific">Sulfolobus acidocaldarius</name>
    <dbReference type="NCBI Taxonomy" id="2285"/>
    <lineage>
        <taxon>Archaea</taxon>
        <taxon>Thermoproteota</taxon>
        <taxon>Thermoprotei</taxon>
        <taxon>Sulfolobales</taxon>
        <taxon>Sulfolobaceae</taxon>
        <taxon>Sulfolobus</taxon>
    </lineage>
</organism>
<accession>A0A0U3GG40</accession>
<dbReference type="Proteomes" id="UP000065473">
    <property type="component" value="Chromosome"/>
</dbReference>
<sequence length="260" mass="28418">MLNPFQLLFYSQLLASLTYFIGAAIYALPVPVYGVKKWAPRLITDSIYVVVWNSIYLGVLLFLGELLSLLGVTWDGYFSWLNNILYIEQSLYLMVKTILTASNAVPEVSALIQVVPFGALLTVITSALTFTSTLIAVSKIVYQYVAVFIATGVLFLSIPFRIGRSVGGAFIGSGIVFYVGLPYLPQFLAAFQMLPTQELNTPPQNASAIIDYYVHVVPSIITSLVIGPVIYIFILVGFSMGVASLVSGYGSRLPLIIDVF</sequence>
<feature type="transmembrane region" description="Helical" evidence="1">
    <location>
        <begin position="111"/>
        <end position="135"/>
    </location>
</feature>
<keyword evidence="1" id="KW-0812">Transmembrane</keyword>
<keyword evidence="1" id="KW-0472">Membrane</keyword>
<dbReference type="EMBL" id="CP013695">
    <property type="protein sequence ID" value="ALU31834.1"/>
    <property type="molecule type" value="Genomic_DNA"/>
</dbReference>
<dbReference type="OMA" id="AVWVNIY"/>
<dbReference type="Proteomes" id="UP000060043">
    <property type="component" value="Chromosome"/>
</dbReference>